<dbReference type="InterPro" id="IPR006047">
    <property type="entry name" value="GH13_cat_dom"/>
</dbReference>
<dbReference type="Gene3D" id="3.20.20.80">
    <property type="entry name" value="Glycosidases"/>
    <property type="match status" value="1"/>
</dbReference>
<dbReference type="SUPFAM" id="SSF51445">
    <property type="entry name" value="(Trans)glycosidases"/>
    <property type="match status" value="1"/>
</dbReference>
<evidence type="ECO:0000256" key="1">
    <source>
        <dbReference type="ARBA" id="ARBA00022801"/>
    </source>
</evidence>
<comment type="caution">
    <text evidence="4">The sequence shown here is derived from an EMBL/GenBank/DDBJ whole genome shotgun (WGS) entry which is preliminary data.</text>
</comment>
<dbReference type="SMART" id="SM00642">
    <property type="entry name" value="Aamy"/>
    <property type="match status" value="1"/>
</dbReference>
<keyword evidence="1" id="KW-0378">Hydrolase</keyword>
<dbReference type="RefSeq" id="WP_259539227.1">
    <property type="nucleotide sequence ID" value="NZ_JANLCJ010000004.1"/>
</dbReference>
<dbReference type="Proteomes" id="UP001165586">
    <property type="component" value="Unassembled WGS sequence"/>
</dbReference>
<dbReference type="PANTHER" id="PTHR10357">
    <property type="entry name" value="ALPHA-AMYLASE FAMILY MEMBER"/>
    <property type="match status" value="1"/>
</dbReference>
<dbReference type="Pfam" id="PF00128">
    <property type="entry name" value="Alpha-amylase"/>
    <property type="match status" value="1"/>
</dbReference>
<evidence type="ECO:0000256" key="2">
    <source>
        <dbReference type="ARBA" id="ARBA00023295"/>
    </source>
</evidence>
<accession>A0ABT2H332</accession>
<evidence type="ECO:0000313" key="4">
    <source>
        <dbReference type="EMBL" id="MCS5734354.1"/>
    </source>
</evidence>
<evidence type="ECO:0000313" key="5">
    <source>
        <dbReference type="Proteomes" id="UP001165586"/>
    </source>
</evidence>
<protein>
    <submittedName>
        <fullName evidence="4">Alpha-amylase family protein</fullName>
    </submittedName>
</protein>
<keyword evidence="5" id="KW-1185">Reference proteome</keyword>
<dbReference type="EMBL" id="JANLCJ010000004">
    <property type="protein sequence ID" value="MCS5734354.1"/>
    <property type="molecule type" value="Genomic_DNA"/>
</dbReference>
<dbReference type="CDD" id="cd11354">
    <property type="entry name" value="AmyAc_bac_CMD_like"/>
    <property type="match status" value="1"/>
</dbReference>
<feature type="domain" description="Glycosyl hydrolase family 13 catalytic" evidence="3">
    <location>
        <begin position="13"/>
        <end position="353"/>
    </location>
</feature>
<reference evidence="4" key="1">
    <citation type="submission" date="2022-08" db="EMBL/GenBank/DDBJ databases">
        <authorList>
            <person name="Deng Y."/>
            <person name="Han X.-F."/>
            <person name="Zhang Y.-Q."/>
        </authorList>
    </citation>
    <scope>NUCLEOTIDE SEQUENCE</scope>
    <source>
        <strain evidence="4">CPCC 203386</strain>
    </source>
</reference>
<name>A0ABT2H332_9MICO</name>
<sequence>MTNSWVEHAIWWHVYPLGFLGADTTGADRRLEHRMPRLERWFDHLTRLGANGLALGPIFDSGSHGYDTIDHFAIDPRLGDEADFAEFIEKAHARGIRVLLDGVFNHVGRGFAPLKRAEADAAAPENAWFRRAADGSFENFEGHDALVALNHDEPAVADYVVSVMNHWLALGADGWRLDAAYSTPAAFWRSVLPRVRAEHPHAYVFGEVLHGDYVEFVEASGLDSVTQYELWKAIWSSIESGNFFELDWALQRHAGFLETFVPYTFVGNHDVTRLADQVTDARHHAHALVVLMTVGGTPAVYYGDEIGLHGVKEERAGGDDAIRPAYPVAPTADWPGEEGREVFELHQRLIGVRRRHPWLHRATTNTLSLSNLGYVYEVSAGPGERLVVGLNLSDEPLVAAGVTLAPHDWVIVGE</sequence>
<gene>
    <name evidence="4" type="ORF">N1032_11460</name>
</gene>
<proteinExistence type="predicted"/>
<organism evidence="4 5">
    <name type="scientific">Herbiconiux daphne</name>
    <dbReference type="NCBI Taxonomy" id="2970914"/>
    <lineage>
        <taxon>Bacteria</taxon>
        <taxon>Bacillati</taxon>
        <taxon>Actinomycetota</taxon>
        <taxon>Actinomycetes</taxon>
        <taxon>Micrococcales</taxon>
        <taxon>Microbacteriaceae</taxon>
        <taxon>Herbiconiux</taxon>
    </lineage>
</organism>
<evidence type="ECO:0000259" key="3">
    <source>
        <dbReference type="SMART" id="SM00642"/>
    </source>
</evidence>
<keyword evidence="2" id="KW-0326">Glycosidase</keyword>
<dbReference type="PANTHER" id="PTHR10357:SF210">
    <property type="entry name" value="MALTODEXTRIN GLUCOSIDASE"/>
    <property type="match status" value="1"/>
</dbReference>
<dbReference type="InterPro" id="IPR017853">
    <property type="entry name" value="GH"/>
</dbReference>